<dbReference type="GO" id="GO:0015421">
    <property type="term" value="F:ABC-type oligopeptide transporter activity"/>
    <property type="evidence" value="ECO:0007669"/>
    <property type="project" value="TreeGrafter"/>
</dbReference>
<keyword evidence="2" id="KW-0813">Transport</keyword>
<dbReference type="Pfam" id="PF00664">
    <property type="entry name" value="ABC_membrane"/>
    <property type="match status" value="1"/>
</dbReference>
<gene>
    <name evidence="11" type="ORF">VLK81_00010</name>
</gene>
<dbReference type="CDD" id="cd03254">
    <property type="entry name" value="ABCC_Glucan_exporter_like"/>
    <property type="match status" value="1"/>
</dbReference>
<evidence type="ECO:0000256" key="8">
    <source>
        <dbReference type="SAM" id="Phobius"/>
    </source>
</evidence>
<dbReference type="PROSITE" id="PS50929">
    <property type="entry name" value="ABC_TM1F"/>
    <property type="match status" value="1"/>
</dbReference>
<dbReference type="PROSITE" id="PS50893">
    <property type="entry name" value="ABC_TRANSPORTER_2"/>
    <property type="match status" value="1"/>
</dbReference>
<comment type="subcellular location">
    <subcellularLocation>
        <location evidence="1">Cell membrane</location>
        <topology evidence="1">Multi-pass membrane protein</topology>
    </subcellularLocation>
</comment>
<keyword evidence="4" id="KW-0547">Nucleotide-binding</keyword>
<keyword evidence="3 8" id="KW-0812">Transmembrane</keyword>
<evidence type="ECO:0000256" key="5">
    <source>
        <dbReference type="ARBA" id="ARBA00022840"/>
    </source>
</evidence>
<evidence type="ECO:0000256" key="6">
    <source>
        <dbReference type="ARBA" id="ARBA00022989"/>
    </source>
</evidence>
<sequence>MEIKAERIEDKKLKKQKTKERNKKLFSYLKSTKGPLIIGFTAAISLVALDLINPYIIGEILDNNLKEGIGAINRGEFNKLVFLLALTFAITSLMRYLTRRFFDKASNLICMYMQNEVFAHVENLPIKFFDSLPAGKVVSRITSDTRDVRILYRVVLSQLSIAFLFTLGILITLLLIDYRMFLLQMVFVPLLLVVYKDFKGKSKKYNYRFRRHISELNAAINEDISSIEVISAFNKEEDIYGEFEEVNKKIYHEGLNITKLFSYSAFNAVDTILLLTKIAALLYFGYGFVTGAWKSSVGLLYVFMDYSTRLYDWILEVVLRVGNFEKAGVAADHIFELLEMEKVKYEDEEIEKIEGQVEFQDVTFAYKEGEDVLKNINFKQKEGTSVAFVGHTGSGKSTIMNLLFGFYKPSQGRVKIDGKDIYTINVKELRREMSIVLQDPYIFTGSLKDNVTLFDNTYKDEEVKEALEKVGAKRLIERTPEGIYTEIREKGSGYSQGEKQLISFARALIVNPKILVLDEATSSIDTETESYIQKGIDALKEGRTTLIIAHRLSTIKNVDKIYVLDKGRIIEEGSHSELIELGGVYKKMYDAQGKTRNI</sequence>
<feature type="domain" description="ABC transporter" evidence="9">
    <location>
        <begin position="357"/>
        <end position="591"/>
    </location>
</feature>
<dbReference type="InterPro" id="IPR027417">
    <property type="entry name" value="P-loop_NTPase"/>
</dbReference>
<dbReference type="Pfam" id="PF00005">
    <property type="entry name" value="ABC_tran"/>
    <property type="match status" value="1"/>
</dbReference>
<dbReference type="Proteomes" id="UP001357733">
    <property type="component" value="Unassembled WGS sequence"/>
</dbReference>
<feature type="transmembrane region" description="Helical" evidence="8">
    <location>
        <begin position="77"/>
        <end position="97"/>
    </location>
</feature>
<comment type="caution">
    <text evidence="11">The sequence shown here is derived from an EMBL/GenBank/DDBJ whole genome shotgun (WGS) entry which is preliminary data.</text>
</comment>
<feature type="transmembrane region" description="Helical" evidence="8">
    <location>
        <begin position="181"/>
        <end position="198"/>
    </location>
</feature>
<dbReference type="InterPro" id="IPR039421">
    <property type="entry name" value="Type_1_exporter"/>
</dbReference>
<reference evidence="11 12" key="1">
    <citation type="submission" date="2024-01" db="EMBL/GenBank/DDBJ databases">
        <title>Complete genome sequence of Citroniella saccharovorans strain M6.X9, isolated from human fecal sample.</title>
        <authorList>
            <person name="Cheng G."/>
            <person name="Westerholm M."/>
            <person name="Schnurer A."/>
        </authorList>
    </citation>
    <scope>NUCLEOTIDE SEQUENCE [LARGE SCALE GENOMIC DNA]</scope>
    <source>
        <strain evidence="11 12">DSM 29873</strain>
    </source>
</reference>
<dbReference type="GO" id="GO:0005524">
    <property type="term" value="F:ATP binding"/>
    <property type="evidence" value="ECO:0007669"/>
    <property type="project" value="UniProtKB-KW"/>
</dbReference>
<dbReference type="AlphaFoldDB" id="A0AAW9MV99"/>
<evidence type="ECO:0000256" key="7">
    <source>
        <dbReference type="ARBA" id="ARBA00023136"/>
    </source>
</evidence>
<dbReference type="SUPFAM" id="SSF52540">
    <property type="entry name" value="P-loop containing nucleoside triphosphate hydrolases"/>
    <property type="match status" value="1"/>
</dbReference>
<dbReference type="GO" id="GO:0016887">
    <property type="term" value="F:ATP hydrolysis activity"/>
    <property type="evidence" value="ECO:0007669"/>
    <property type="project" value="InterPro"/>
</dbReference>
<accession>A0AAW9MV99</accession>
<dbReference type="InterPro" id="IPR003593">
    <property type="entry name" value="AAA+_ATPase"/>
</dbReference>
<dbReference type="PANTHER" id="PTHR43394">
    <property type="entry name" value="ATP-DEPENDENT PERMEASE MDL1, MITOCHONDRIAL"/>
    <property type="match status" value="1"/>
</dbReference>
<dbReference type="GO" id="GO:0005886">
    <property type="term" value="C:plasma membrane"/>
    <property type="evidence" value="ECO:0007669"/>
    <property type="project" value="UniProtKB-SubCell"/>
</dbReference>
<protein>
    <submittedName>
        <fullName evidence="11">ABC transporter ATP-binding protein</fullName>
    </submittedName>
</protein>
<keyword evidence="12" id="KW-1185">Reference proteome</keyword>
<organism evidence="11 12">
    <name type="scientific">Citroniella saccharovorans</name>
    <dbReference type="NCBI Taxonomy" id="2053367"/>
    <lineage>
        <taxon>Bacteria</taxon>
        <taxon>Bacillati</taxon>
        <taxon>Bacillota</taxon>
        <taxon>Tissierellia</taxon>
        <taxon>Tissierellales</taxon>
        <taxon>Peptoniphilaceae</taxon>
        <taxon>Citroniella</taxon>
    </lineage>
</organism>
<dbReference type="InterPro" id="IPR011527">
    <property type="entry name" value="ABC1_TM_dom"/>
</dbReference>
<keyword evidence="5 11" id="KW-0067">ATP-binding</keyword>
<dbReference type="InterPro" id="IPR003439">
    <property type="entry name" value="ABC_transporter-like_ATP-bd"/>
</dbReference>
<feature type="domain" description="ABC transmembrane type-1" evidence="10">
    <location>
        <begin position="37"/>
        <end position="326"/>
    </location>
</feature>
<dbReference type="EMBL" id="JAYKOT010000001">
    <property type="protein sequence ID" value="MEB3428444.1"/>
    <property type="molecule type" value="Genomic_DNA"/>
</dbReference>
<dbReference type="InterPro" id="IPR036640">
    <property type="entry name" value="ABC1_TM_sf"/>
</dbReference>
<dbReference type="PANTHER" id="PTHR43394:SF1">
    <property type="entry name" value="ATP-BINDING CASSETTE SUB-FAMILY B MEMBER 10, MITOCHONDRIAL"/>
    <property type="match status" value="1"/>
</dbReference>
<evidence type="ECO:0000259" key="9">
    <source>
        <dbReference type="PROSITE" id="PS50893"/>
    </source>
</evidence>
<dbReference type="SMART" id="SM00382">
    <property type="entry name" value="AAA"/>
    <property type="match status" value="1"/>
</dbReference>
<evidence type="ECO:0000313" key="12">
    <source>
        <dbReference type="Proteomes" id="UP001357733"/>
    </source>
</evidence>
<feature type="transmembrane region" description="Helical" evidence="8">
    <location>
        <begin position="36"/>
        <end position="57"/>
    </location>
</feature>
<evidence type="ECO:0000256" key="1">
    <source>
        <dbReference type="ARBA" id="ARBA00004651"/>
    </source>
</evidence>
<feature type="transmembrane region" description="Helical" evidence="8">
    <location>
        <begin position="150"/>
        <end position="175"/>
    </location>
</feature>
<dbReference type="Gene3D" id="1.20.1560.10">
    <property type="entry name" value="ABC transporter type 1, transmembrane domain"/>
    <property type="match status" value="1"/>
</dbReference>
<dbReference type="PROSITE" id="PS00211">
    <property type="entry name" value="ABC_TRANSPORTER_1"/>
    <property type="match status" value="1"/>
</dbReference>
<keyword evidence="6 8" id="KW-1133">Transmembrane helix</keyword>
<dbReference type="CDD" id="cd18544">
    <property type="entry name" value="ABC_6TM_TmrA_like"/>
    <property type="match status" value="1"/>
</dbReference>
<evidence type="ECO:0000256" key="2">
    <source>
        <dbReference type="ARBA" id="ARBA00022448"/>
    </source>
</evidence>
<dbReference type="InterPro" id="IPR017871">
    <property type="entry name" value="ABC_transporter-like_CS"/>
</dbReference>
<dbReference type="RefSeq" id="WP_324618531.1">
    <property type="nucleotide sequence ID" value="NZ_JAYKOT010000001.1"/>
</dbReference>
<dbReference type="SUPFAM" id="SSF90123">
    <property type="entry name" value="ABC transporter transmembrane region"/>
    <property type="match status" value="1"/>
</dbReference>
<evidence type="ECO:0000256" key="4">
    <source>
        <dbReference type="ARBA" id="ARBA00022741"/>
    </source>
</evidence>
<dbReference type="FunFam" id="3.40.50.300:FF:000287">
    <property type="entry name" value="Multidrug ABC transporter ATP-binding protein"/>
    <property type="match status" value="1"/>
</dbReference>
<proteinExistence type="predicted"/>
<evidence type="ECO:0000313" key="11">
    <source>
        <dbReference type="EMBL" id="MEB3428444.1"/>
    </source>
</evidence>
<evidence type="ECO:0000259" key="10">
    <source>
        <dbReference type="PROSITE" id="PS50929"/>
    </source>
</evidence>
<evidence type="ECO:0000256" key="3">
    <source>
        <dbReference type="ARBA" id="ARBA00022692"/>
    </source>
</evidence>
<dbReference type="Gene3D" id="3.40.50.300">
    <property type="entry name" value="P-loop containing nucleotide triphosphate hydrolases"/>
    <property type="match status" value="1"/>
</dbReference>
<name>A0AAW9MV99_9FIRM</name>
<keyword evidence="7 8" id="KW-0472">Membrane</keyword>